<evidence type="ECO:0000313" key="1">
    <source>
        <dbReference type="EMBL" id="KAI9920145.1"/>
    </source>
</evidence>
<dbReference type="Proteomes" id="UP001163321">
    <property type="component" value="Chromosome 10"/>
</dbReference>
<dbReference type="EMBL" id="CM047589">
    <property type="protein sequence ID" value="KAI9920145.1"/>
    <property type="molecule type" value="Genomic_DNA"/>
</dbReference>
<organism evidence="1 2">
    <name type="scientific">Peronosclerospora sorghi</name>
    <dbReference type="NCBI Taxonomy" id="230839"/>
    <lineage>
        <taxon>Eukaryota</taxon>
        <taxon>Sar</taxon>
        <taxon>Stramenopiles</taxon>
        <taxon>Oomycota</taxon>
        <taxon>Peronosporomycetes</taxon>
        <taxon>Peronosporales</taxon>
        <taxon>Peronosporaceae</taxon>
        <taxon>Peronosclerospora</taxon>
    </lineage>
</organism>
<sequence>MAPAPTRLSSLTGCFRSILEADTVLNKILFQLNFEGTVLEPIEKSISKFQSDNVLVSDVYQAFISLTKERLDVADISSEQKYYLVM</sequence>
<evidence type="ECO:0000313" key="2">
    <source>
        <dbReference type="Proteomes" id="UP001163321"/>
    </source>
</evidence>
<protein>
    <submittedName>
        <fullName evidence="1">Uncharacterized protein</fullName>
    </submittedName>
</protein>
<accession>A0ACC0WN92</accession>
<reference evidence="1 2" key="1">
    <citation type="journal article" date="2022" name="bioRxiv">
        <title>The genome of the oomycete Peronosclerospora sorghi, a cosmopolitan pathogen of maize and sorghum, is inflated with dispersed pseudogenes.</title>
        <authorList>
            <person name="Fletcher K."/>
            <person name="Martin F."/>
            <person name="Isakeit T."/>
            <person name="Cavanaugh K."/>
            <person name="Magill C."/>
            <person name="Michelmore R."/>
        </authorList>
    </citation>
    <scope>NUCLEOTIDE SEQUENCE [LARGE SCALE GENOMIC DNA]</scope>
    <source>
        <strain evidence="1">P6</strain>
    </source>
</reference>
<proteinExistence type="predicted"/>
<keyword evidence="2" id="KW-1185">Reference proteome</keyword>
<name>A0ACC0WN92_9STRA</name>
<comment type="caution">
    <text evidence="1">The sequence shown here is derived from an EMBL/GenBank/DDBJ whole genome shotgun (WGS) entry which is preliminary data.</text>
</comment>
<gene>
    <name evidence="1" type="ORF">PsorP6_015555</name>
</gene>